<organism evidence="1 2">
    <name type="scientific">Cryptosporangium aurantiacum</name>
    <dbReference type="NCBI Taxonomy" id="134849"/>
    <lineage>
        <taxon>Bacteria</taxon>
        <taxon>Bacillati</taxon>
        <taxon>Actinomycetota</taxon>
        <taxon>Actinomycetes</taxon>
        <taxon>Cryptosporangiales</taxon>
        <taxon>Cryptosporangiaceae</taxon>
        <taxon>Cryptosporangium</taxon>
    </lineage>
</organism>
<dbReference type="STRING" id="134849.SAMN05443668_102622"/>
<dbReference type="OrthoDB" id="3383117at2"/>
<dbReference type="InterPro" id="IPR011042">
    <property type="entry name" value="6-blade_b-propeller_TolB-like"/>
</dbReference>
<dbReference type="SUPFAM" id="SSF82171">
    <property type="entry name" value="DPP6 N-terminal domain-like"/>
    <property type="match status" value="1"/>
</dbReference>
<dbReference type="Gene3D" id="2.120.10.30">
    <property type="entry name" value="TolB, C-terminal domain"/>
    <property type="match status" value="1"/>
</dbReference>
<evidence type="ECO:0008006" key="3">
    <source>
        <dbReference type="Google" id="ProtNLM"/>
    </source>
</evidence>
<evidence type="ECO:0000313" key="1">
    <source>
        <dbReference type="EMBL" id="SHN02941.1"/>
    </source>
</evidence>
<evidence type="ECO:0000313" key="2">
    <source>
        <dbReference type="Proteomes" id="UP000184440"/>
    </source>
</evidence>
<protein>
    <recommendedName>
        <fullName evidence="3">WD40-like Beta Propeller Repeat</fullName>
    </recommendedName>
</protein>
<dbReference type="Proteomes" id="UP000184440">
    <property type="component" value="Unassembled WGS sequence"/>
</dbReference>
<dbReference type="EMBL" id="FRCS01000002">
    <property type="protein sequence ID" value="SHN02941.1"/>
    <property type="molecule type" value="Genomic_DNA"/>
</dbReference>
<name>A0A1M7NGT4_9ACTN</name>
<proteinExistence type="predicted"/>
<accession>A0A1M7NGT4</accession>
<dbReference type="AlphaFoldDB" id="A0A1M7NGT4"/>
<reference evidence="1 2" key="1">
    <citation type="submission" date="2016-11" db="EMBL/GenBank/DDBJ databases">
        <authorList>
            <person name="Jaros S."/>
            <person name="Januszkiewicz K."/>
            <person name="Wedrychowicz H."/>
        </authorList>
    </citation>
    <scope>NUCLEOTIDE SEQUENCE [LARGE SCALE GENOMIC DNA]</scope>
    <source>
        <strain evidence="1 2">DSM 46144</strain>
    </source>
</reference>
<gene>
    <name evidence="1" type="ORF">SAMN05443668_102622</name>
</gene>
<sequence length="333" mass="36021">MIDVYAPVEVPRCPDWTMSWDADPPGRAAFAVDDGEQTLLLATDGRRVRMVGAERLEDPGQLSPDGTRLALVVDRPVPTVSVLDLRDGSRRGFPATVRGAEVLSWLPSGRRLLYGNDEGMYLLDLETGRSDAYDLSGEEPREVAVAPEGARIAVDVGAYVRIAPLAGGPPVRVPLPEDAALGAHGWSPDGRMLAVGREITPSRDQRGGFDLVITALDTERGFRPAAQVSVVGVVAGAFVGWRSMNSILLLERRFEEPFRLVVRALDGQEIETLARLHGSVWEVRAAAGLLEVVRPNLDGDVVDLGVPPRWQRMTGAMRGAFRKERGYPSAGSA</sequence>
<dbReference type="RefSeq" id="WP_073254582.1">
    <property type="nucleotide sequence ID" value="NZ_FRCS01000002.1"/>
</dbReference>
<keyword evidence="2" id="KW-1185">Reference proteome</keyword>